<dbReference type="EMBL" id="JBICBT010000872">
    <property type="protein sequence ID" value="KAL3095770.1"/>
    <property type="molecule type" value="Genomic_DNA"/>
</dbReference>
<evidence type="ECO:0000256" key="1">
    <source>
        <dbReference type="SAM" id="Phobius"/>
    </source>
</evidence>
<feature type="transmembrane region" description="Helical" evidence="1">
    <location>
        <begin position="249"/>
        <end position="274"/>
    </location>
</feature>
<proteinExistence type="predicted"/>
<keyword evidence="1" id="KW-1133">Transmembrane helix</keyword>
<dbReference type="AlphaFoldDB" id="A0ABD2JZ23"/>
<name>A0ABD2JZ23_9BILA</name>
<accession>A0ABD2JZ23</accession>
<evidence type="ECO:0000313" key="3">
    <source>
        <dbReference type="Proteomes" id="UP001620626"/>
    </source>
</evidence>
<comment type="caution">
    <text evidence="2">The sequence shown here is derived from an EMBL/GenBank/DDBJ whole genome shotgun (WGS) entry which is preliminary data.</text>
</comment>
<keyword evidence="1" id="KW-0472">Membrane</keyword>
<keyword evidence="1" id="KW-0812">Transmembrane</keyword>
<reference evidence="2 3" key="1">
    <citation type="submission" date="2024-10" db="EMBL/GenBank/DDBJ databases">
        <authorList>
            <person name="Kim D."/>
        </authorList>
    </citation>
    <scope>NUCLEOTIDE SEQUENCE [LARGE SCALE GENOMIC DNA]</scope>
    <source>
        <strain evidence="2">BH-2024</strain>
    </source>
</reference>
<sequence length="278" mass="32047">MLIADKITVQILFGFSLFLLFECKTIQKQMARKQSNSSIDFRKVADLENGSSVYIQNWTNKIFGTLFCKDFKNGDKEQQTAAADEEKVLEKITEIQRVFCNDIQNGKRMEEALKTVETKAFEFVEELNRNPEKKKIIQENAEQFVKNTEIGEQIRTLNKTFTFNSFTDVLNAVDEMLKKRIKIYRPKQSLQKCQNQRRKKRDPENGSMAIEGGRRPWTAKCNGYLVGLIIALVGIVVPAYELYRLSDNFLTINAVLVFLFAVSVIGLVFFLVLLKRIC</sequence>
<dbReference type="Proteomes" id="UP001620626">
    <property type="component" value="Unassembled WGS sequence"/>
</dbReference>
<feature type="transmembrane region" description="Helical" evidence="1">
    <location>
        <begin position="224"/>
        <end position="243"/>
    </location>
</feature>
<protein>
    <submittedName>
        <fullName evidence="2">Uncharacterized protein</fullName>
    </submittedName>
</protein>
<gene>
    <name evidence="2" type="ORF">niasHT_024066</name>
</gene>
<keyword evidence="3" id="KW-1185">Reference proteome</keyword>
<organism evidence="2 3">
    <name type="scientific">Heterodera trifolii</name>
    <dbReference type="NCBI Taxonomy" id="157864"/>
    <lineage>
        <taxon>Eukaryota</taxon>
        <taxon>Metazoa</taxon>
        <taxon>Ecdysozoa</taxon>
        <taxon>Nematoda</taxon>
        <taxon>Chromadorea</taxon>
        <taxon>Rhabditida</taxon>
        <taxon>Tylenchina</taxon>
        <taxon>Tylenchomorpha</taxon>
        <taxon>Tylenchoidea</taxon>
        <taxon>Heteroderidae</taxon>
        <taxon>Heteroderinae</taxon>
        <taxon>Heterodera</taxon>
    </lineage>
</organism>
<evidence type="ECO:0000313" key="2">
    <source>
        <dbReference type="EMBL" id="KAL3095770.1"/>
    </source>
</evidence>